<keyword evidence="4" id="KW-1133">Transmembrane helix</keyword>
<reference evidence="6 7" key="1">
    <citation type="submission" date="2022-11" db="EMBL/GenBank/DDBJ databases">
        <title>Genome sequencing of Acetobacter type strain.</title>
        <authorList>
            <person name="Heo J."/>
            <person name="Lee D."/>
            <person name="Han B.-H."/>
            <person name="Hong S.-B."/>
            <person name="Kwon S.-W."/>
        </authorList>
    </citation>
    <scope>NUCLEOTIDE SEQUENCE [LARGE SCALE GENOMIC DNA]</scope>
    <source>
        <strain evidence="6 7">KACC 21253</strain>
    </source>
</reference>
<dbReference type="RefSeq" id="WP_086553628.1">
    <property type="nucleotide sequence ID" value="NZ_JAERKZ010000004.1"/>
</dbReference>
<keyword evidence="2" id="KW-0808">Transferase</keyword>
<dbReference type="Pfam" id="PF01553">
    <property type="entry name" value="Acyltransferase"/>
    <property type="match status" value="1"/>
</dbReference>
<dbReference type="Proteomes" id="UP001301152">
    <property type="component" value="Unassembled WGS sequence"/>
</dbReference>
<dbReference type="GO" id="GO:0016746">
    <property type="term" value="F:acyltransferase activity"/>
    <property type="evidence" value="ECO:0007669"/>
    <property type="project" value="UniProtKB-KW"/>
</dbReference>
<keyword evidence="7" id="KW-1185">Reference proteome</keyword>
<dbReference type="SUPFAM" id="SSF69593">
    <property type="entry name" value="Glycerol-3-phosphate (1)-acyltransferase"/>
    <property type="match status" value="1"/>
</dbReference>
<organism evidence="6 7">
    <name type="scientific">Acetobacter thailandicus</name>
    <dbReference type="NCBI Taxonomy" id="1502842"/>
    <lineage>
        <taxon>Bacteria</taxon>
        <taxon>Pseudomonadati</taxon>
        <taxon>Pseudomonadota</taxon>
        <taxon>Alphaproteobacteria</taxon>
        <taxon>Acetobacterales</taxon>
        <taxon>Acetobacteraceae</taxon>
        <taxon>Acetobacter</taxon>
    </lineage>
</organism>
<comment type="caution">
    <text evidence="6">The sequence shown here is derived from an EMBL/GenBank/DDBJ whole genome shotgun (WGS) entry which is preliminary data.</text>
</comment>
<evidence type="ECO:0000313" key="6">
    <source>
        <dbReference type="EMBL" id="MCX2564282.1"/>
    </source>
</evidence>
<protein>
    <submittedName>
        <fullName evidence="6">Lysophospholipid acyltransferase family protein</fullName>
    </submittedName>
</protein>
<evidence type="ECO:0000256" key="4">
    <source>
        <dbReference type="SAM" id="Phobius"/>
    </source>
</evidence>
<gene>
    <name evidence="6" type="ORF">OQ497_09955</name>
</gene>
<evidence type="ECO:0000256" key="1">
    <source>
        <dbReference type="ARBA" id="ARBA00005189"/>
    </source>
</evidence>
<evidence type="ECO:0000256" key="2">
    <source>
        <dbReference type="ARBA" id="ARBA00022679"/>
    </source>
</evidence>
<dbReference type="SMART" id="SM00563">
    <property type="entry name" value="PlsC"/>
    <property type="match status" value="1"/>
</dbReference>
<proteinExistence type="predicted"/>
<dbReference type="InterPro" id="IPR002123">
    <property type="entry name" value="Plipid/glycerol_acylTrfase"/>
</dbReference>
<evidence type="ECO:0000256" key="3">
    <source>
        <dbReference type="ARBA" id="ARBA00023315"/>
    </source>
</evidence>
<accession>A0ABT3QG66</accession>
<feature type="domain" description="Phospholipid/glycerol acyltransferase" evidence="5">
    <location>
        <begin position="85"/>
        <end position="194"/>
    </location>
</feature>
<dbReference type="PANTHER" id="PTHR10434:SF66">
    <property type="entry name" value="PHOSPHOLIPID_GLYCEROL ACYLTRANSFERASE DOMAIN-CONTAINING PROTEIN"/>
    <property type="match status" value="1"/>
</dbReference>
<evidence type="ECO:0000313" key="7">
    <source>
        <dbReference type="Proteomes" id="UP001301152"/>
    </source>
</evidence>
<evidence type="ECO:0000259" key="5">
    <source>
        <dbReference type="SMART" id="SM00563"/>
    </source>
</evidence>
<keyword evidence="4" id="KW-0812">Transmembrane</keyword>
<dbReference type="PANTHER" id="PTHR10434">
    <property type="entry name" value="1-ACYL-SN-GLYCEROL-3-PHOSPHATE ACYLTRANSFERASE"/>
    <property type="match status" value="1"/>
</dbReference>
<feature type="transmembrane region" description="Helical" evidence="4">
    <location>
        <begin position="12"/>
        <end position="38"/>
    </location>
</feature>
<comment type="pathway">
    <text evidence="1">Lipid metabolism.</text>
</comment>
<keyword evidence="3 6" id="KW-0012">Acyltransferase</keyword>
<keyword evidence="4" id="KW-0472">Membrane</keyword>
<dbReference type="EMBL" id="JAPIUZ010000005">
    <property type="protein sequence ID" value="MCX2564282.1"/>
    <property type="molecule type" value="Genomic_DNA"/>
</dbReference>
<sequence length="245" mass="27498">MKFADIILIHIKFFLSLIVFGLLFIIMDAGSFLINLFLPDTPFRRCLGRKWLAIMSGAGVRYLIKSKLFTCDFDEIEKIKKEKNLIIISNHPSRMDGMILASLLPNAIAVTKSSIWKRYAMGMTLRTAGYLEIKPLNKLFPEIQRSFDESAQLLLFPEGTRSKPGEKTGTFQGGFAIIAQRTGKPVQPVIIESASPYLSQGWPFYKLPPVPMVFKARLGPRLEAPERGPGNVTSLVRTAEKIFTS</sequence>
<dbReference type="CDD" id="cd07989">
    <property type="entry name" value="LPLAT_AGPAT-like"/>
    <property type="match status" value="1"/>
</dbReference>
<name>A0ABT3QG66_9PROT</name>